<evidence type="ECO:0000313" key="1">
    <source>
        <dbReference type="EMBL" id="HJH50411.1"/>
    </source>
</evidence>
<dbReference type="EMBL" id="DYXE01000078">
    <property type="protein sequence ID" value="HJH50411.1"/>
    <property type="molecule type" value="Genomic_DNA"/>
</dbReference>
<dbReference type="Gene3D" id="3.40.1190.10">
    <property type="entry name" value="Mur-like, catalytic domain"/>
    <property type="match status" value="1"/>
</dbReference>
<protein>
    <submittedName>
        <fullName evidence="1">Selenium-dependent hydroxylase accessory protein YqeC</fullName>
    </submittedName>
</protein>
<evidence type="ECO:0000313" key="2">
    <source>
        <dbReference type="Proteomes" id="UP000813420"/>
    </source>
</evidence>
<dbReference type="Pfam" id="PF19842">
    <property type="entry name" value="YqeC"/>
    <property type="match status" value="1"/>
</dbReference>
<name>A0A9D2VZ77_9FIRM</name>
<dbReference type="Proteomes" id="UP000813420">
    <property type="component" value="Unassembled WGS sequence"/>
</dbReference>
<dbReference type="AlphaFoldDB" id="A0A9D2VZ77"/>
<reference evidence="1" key="2">
    <citation type="submission" date="2021-09" db="EMBL/GenBank/DDBJ databases">
        <authorList>
            <person name="Gilroy R."/>
        </authorList>
    </citation>
    <scope>NUCLEOTIDE SEQUENCE</scope>
    <source>
        <strain evidence="1">USAMLcec4-12693</strain>
    </source>
</reference>
<gene>
    <name evidence="1" type="primary">yqeC</name>
    <name evidence="1" type="ORF">K8V39_09120</name>
</gene>
<dbReference type="InterPro" id="IPR017587">
    <property type="entry name" value="YqeC"/>
</dbReference>
<comment type="caution">
    <text evidence="1">The sequence shown here is derived from an EMBL/GenBank/DDBJ whole genome shotgun (WGS) entry which is preliminary data.</text>
</comment>
<accession>A0A9D2VZ77</accession>
<dbReference type="InterPro" id="IPR036565">
    <property type="entry name" value="Mur-like_cat_sf"/>
</dbReference>
<reference evidence="1" key="1">
    <citation type="journal article" date="2021" name="PeerJ">
        <title>Extensive microbial diversity within the chicken gut microbiome revealed by metagenomics and culture.</title>
        <authorList>
            <person name="Gilroy R."/>
            <person name="Ravi A."/>
            <person name="Getino M."/>
            <person name="Pursley I."/>
            <person name="Horton D.L."/>
            <person name="Alikhan N.F."/>
            <person name="Baker D."/>
            <person name="Gharbi K."/>
            <person name="Hall N."/>
            <person name="Watson M."/>
            <person name="Adriaenssens E.M."/>
            <person name="Foster-Nyarko E."/>
            <person name="Jarju S."/>
            <person name="Secka A."/>
            <person name="Antonio M."/>
            <person name="Oren A."/>
            <person name="Chaudhuri R.R."/>
            <person name="La Ragione R."/>
            <person name="Hildebrand F."/>
            <person name="Pallen M.J."/>
        </authorList>
    </citation>
    <scope>NUCLEOTIDE SEQUENCE</scope>
    <source>
        <strain evidence="1">USAMLcec4-12693</strain>
    </source>
</reference>
<dbReference type="GO" id="GO:0005524">
    <property type="term" value="F:ATP binding"/>
    <property type="evidence" value="ECO:0007669"/>
    <property type="project" value="InterPro"/>
</dbReference>
<dbReference type="NCBIfam" id="TIGR03172">
    <property type="entry name" value="selenium cofactor biosynthesis protein YqeC"/>
    <property type="match status" value="1"/>
</dbReference>
<sequence length="213" mass="23693">MLKIRPEKHRLIAVVGAGGKTTLIYELARELKKAGYRAAVTTTTHMYKEGRYGFVPVGNGVSGEKLTGVSPEVPRGMLETYDVVLVEADGSHGLPLKCPASFEPVIPVETDLVIGVAGASAVGKSFREKCHRFETACQSLGRLPEDLITEQDVIRCLTEKFGQKKNVDCEYRYVVNQAEVLSKKQMERLLYFQKSQTDIGVVISFSMERWYNS</sequence>
<proteinExistence type="predicted"/>
<dbReference type="CDD" id="cd01983">
    <property type="entry name" value="SIMIBI"/>
    <property type="match status" value="1"/>
</dbReference>
<organism evidence="1 2">
    <name type="scientific">Merdimonas faecis</name>
    <dbReference type="NCBI Taxonomy" id="1653435"/>
    <lineage>
        <taxon>Bacteria</taxon>
        <taxon>Bacillati</taxon>
        <taxon>Bacillota</taxon>
        <taxon>Clostridia</taxon>
        <taxon>Lachnospirales</taxon>
        <taxon>Lachnospiraceae</taxon>
        <taxon>Merdimonas</taxon>
    </lineage>
</organism>